<dbReference type="OrthoDB" id="9785707at2"/>
<dbReference type="GO" id="GO:0009294">
    <property type="term" value="P:DNA-mediated transformation"/>
    <property type="evidence" value="ECO:0007669"/>
    <property type="project" value="InterPro"/>
</dbReference>
<dbReference type="Pfam" id="PF17782">
    <property type="entry name" value="WHD_DprA"/>
    <property type="match status" value="1"/>
</dbReference>
<dbReference type="RefSeq" id="WP_044445859.1">
    <property type="nucleotide sequence ID" value="NZ_CP008849.1"/>
</dbReference>
<accession>A0A075P1F9</accession>
<dbReference type="KEGG" id="aaus:EP12_00110"/>
<feature type="domain" description="DprA winged helix" evidence="3">
    <location>
        <begin position="320"/>
        <end position="366"/>
    </location>
</feature>
<dbReference type="Proteomes" id="UP000056090">
    <property type="component" value="Chromosome"/>
</dbReference>
<reference evidence="4 5" key="1">
    <citation type="submission" date="2014-06" db="EMBL/GenBank/DDBJ databases">
        <title>Genomes of Alteromonas australica, a world apart.</title>
        <authorList>
            <person name="Gonzaga A."/>
            <person name="Lopez-Perez M."/>
            <person name="Rodriguez-Valera F."/>
        </authorList>
    </citation>
    <scope>NUCLEOTIDE SEQUENCE [LARGE SCALE GENOMIC DNA]</scope>
    <source>
        <strain evidence="4 5">H 17</strain>
    </source>
</reference>
<dbReference type="InterPro" id="IPR057666">
    <property type="entry name" value="DrpA_SLOG"/>
</dbReference>
<dbReference type="SUPFAM" id="SSF102405">
    <property type="entry name" value="MCP/YpsA-like"/>
    <property type="match status" value="1"/>
</dbReference>
<protein>
    <submittedName>
        <fullName evidence="4">DNA processing protein DprA</fullName>
    </submittedName>
</protein>
<dbReference type="InterPro" id="IPR036388">
    <property type="entry name" value="WH-like_DNA-bd_sf"/>
</dbReference>
<dbReference type="PANTHER" id="PTHR43022:SF1">
    <property type="entry name" value="PROTEIN SMF"/>
    <property type="match status" value="1"/>
</dbReference>
<dbReference type="Gene3D" id="1.10.10.10">
    <property type="entry name" value="Winged helix-like DNA-binding domain superfamily/Winged helix DNA-binding domain"/>
    <property type="match status" value="1"/>
</dbReference>
<dbReference type="PANTHER" id="PTHR43022">
    <property type="entry name" value="PROTEIN SMF"/>
    <property type="match status" value="1"/>
</dbReference>
<dbReference type="NCBIfam" id="TIGR00732">
    <property type="entry name" value="dprA"/>
    <property type="match status" value="1"/>
</dbReference>
<sequence>MNTSNLTHLNPHQKAWLILASAVKVGAGKWLDAIDKLHLDAIEITKMHGEGNLQNPKLAELCQHINLQLVLRVEQWLAQSRSHHVVTITCEHYPRLLKQLKNPPLILFVLGNVTLLNAPQVAIVGSRNSSFQGRDIAKGFAEQLVNHGVVVTSGLATGIDASAHKGAMIQNAGTIAVMGTGPDKVYPTKNTALHQDIISANGACITEFFPGVTANPWHFPRRNRIIAAMTLGTLVVEAKIKSGTLITANLAADMGREVFAVPGSISHAYSEGCHWLIQQGAKLVTRVDDIFDEIAVQPYAYLGKDNNISEKSEVNNLATDKLLDSVDYDITAIDVIAQRCNMPVQQAMAELLEYELRGLVAAIPGGYVKLRGK</sequence>
<organism evidence="4 5">
    <name type="scientific">Alteromonas australica</name>
    <dbReference type="NCBI Taxonomy" id="589873"/>
    <lineage>
        <taxon>Bacteria</taxon>
        <taxon>Pseudomonadati</taxon>
        <taxon>Pseudomonadota</taxon>
        <taxon>Gammaproteobacteria</taxon>
        <taxon>Alteromonadales</taxon>
        <taxon>Alteromonadaceae</taxon>
        <taxon>Alteromonas/Salinimonas group</taxon>
        <taxon>Alteromonas</taxon>
    </lineage>
</organism>
<dbReference type="eggNOG" id="COG0758">
    <property type="taxonomic scope" value="Bacteria"/>
</dbReference>
<dbReference type="KEGG" id="aal:EP13_00110"/>
<evidence type="ECO:0000313" key="4">
    <source>
        <dbReference type="EMBL" id="AIF97222.1"/>
    </source>
</evidence>
<dbReference type="EMBL" id="CP008849">
    <property type="protein sequence ID" value="AIF97222.1"/>
    <property type="molecule type" value="Genomic_DNA"/>
</dbReference>
<dbReference type="GeneID" id="78253352"/>
<dbReference type="AlphaFoldDB" id="A0A075P1F9"/>
<evidence type="ECO:0000259" key="3">
    <source>
        <dbReference type="Pfam" id="PF17782"/>
    </source>
</evidence>
<evidence type="ECO:0000259" key="2">
    <source>
        <dbReference type="Pfam" id="PF02481"/>
    </source>
</evidence>
<dbReference type="Gene3D" id="3.40.50.450">
    <property type="match status" value="1"/>
</dbReference>
<keyword evidence="5" id="KW-1185">Reference proteome</keyword>
<dbReference type="Pfam" id="PF02481">
    <property type="entry name" value="DNA_processg_A"/>
    <property type="match status" value="1"/>
</dbReference>
<dbReference type="PATRIC" id="fig|589873.4.peg.26"/>
<evidence type="ECO:0000313" key="5">
    <source>
        <dbReference type="Proteomes" id="UP000056090"/>
    </source>
</evidence>
<evidence type="ECO:0000256" key="1">
    <source>
        <dbReference type="ARBA" id="ARBA00006525"/>
    </source>
</evidence>
<dbReference type="InterPro" id="IPR041614">
    <property type="entry name" value="DprA_WH"/>
</dbReference>
<dbReference type="InterPro" id="IPR003488">
    <property type="entry name" value="DprA"/>
</dbReference>
<name>A0A075P1F9_9ALTE</name>
<gene>
    <name evidence="4" type="ORF">EP13_00110</name>
</gene>
<comment type="similarity">
    <text evidence="1">Belongs to the DprA/Smf family.</text>
</comment>
<proteinExistence type="inferred from homology"/>
<feature type="domain" description="Smf/DprA SLOG" evidence="2">
    <location>
        <begin position="85"/>
        <end position="294"/>
    </location>
</feature>